<dbReference type="Pfam" id="PF17919">
    <property type="entry name" value="RT_RNaseH_2"/>
    <property type="match status" value="1"/>
</dbReference>
<dbReference type="SUPFAM" id="SSF56672">
    <property type="entry name" value="DNA/RNA polymerases"/>
    <property type="match status" value="1"/>
</dbReference>
<sequence>MTTIKTLEKFEIAAKSEGFTMNEDKCVYSAATLDFLGYRISHNTLSPGPERLAPLLNLPTITDAKSLKRIVEKAFESLKVEPANAAIQVIDENIPFTVETDALDFAISATLNQEGRPVAFHSFTLQSSEQYYSL</sequence>
<dbReference type="InterPro" id="IPR043502">
    <property type="entry name" value="DNA/RNA_pol_sf"/>
</dbReference>
<gene>
    <name evidence="3" type="primary">LOC115214395</name>
</gene>
<evidence type="ECO:0000259" key="1">
    <source>
        <dbReference type="Pfam" id="PF17919"/>
    </source>
</evidence>
<proteinExistence type="predicted"/>
<dbReference type="RefSeq" id="XP_029639454.1">
    <property type="nucleotide sequence ID" value="XM_029783594.1"/>
</dbReference>
<name>A0A6P7SMF5_9MOLL</name>
<keyword evidence="2" id="KW-1185">Reference proteome</keyword>
<evidence type="ECO:0000313" key="2">
    <source>
        <dbReference type="Proteomes" id="UP000515154"/>
    </source>
</evidence>
<dbReference type="InterPro" id="IPR051320">
    <property type="entry name" value="Viral_Replic_Matur_Polypro"/>
</dbReference>
<dbReference type="PANTHER" id="PTHR33064">
    <property type="entry name" value="POL PROTEIN"/>
    <property type="match status" value="1"/>
</dbReference>
<accession>A0A6P7SMF5</accession>
<dbReference type="PANTHER" id="PTHR33064:SF37">
    <property type="entry name" value="RIBONUCLEASE H"/>
    <property type="match status" value="1"/>
</dbReference>
<organism evidence="2 3">
    <name type="scientific">Octopus sinensis</name>
    <name type="common">East Asian common octopus</name>
    <dbReference type="NCBI Taxonomy" id="2607531"/>
    <lineage>
        <taxon>Eukaryota</taxon>
        <taxon>Metazoa</taxon>
        <taxon>Spiralia</taxon>
        <taxon>Lophotrochozoa</taxon>
        <taxon>Mollusca</taxon>
        <taxon>Cephalopoda</taxon>
        <taxon>Coleoidea</taxon>
        <taxon>Octopodiformes</taxon>
        <taxon>Octopoda</taxon>
        <taxon>Incirrata</taxon>
        <taxon>Octopodidae</taxon>
        <taxon>Octopus</taxon>
    </lineage>
</organism>
<dbReference type="InterPro" id="IPR041577">
    <property type="entry name" value="RT_RNaseH_2"/>
</dbReference>
<dbReference type="KEGG" id="osn:115214395"/>
<evidence type="ECO:0000313" key="3">
    <source>
        <dbReference type="RefSeq" id="XP_029639454.1"/>
    </source>
</evidence>
<feature type="domain" description="Reverse transcriptase/retrotransposon-derived protein RNase H-like" evidence="1">
    <location>
        <begin position="72"/>
        <end position="133"/>
    </location>
</feature>
<protein>
    <submittedName>
        <fullName evidence="3">Uncharacterized protein LOC115214395</fullName>
    </submittedName>
</protein>
<dbReference type="Proteomes" id="UP000515154">
    <property type="component" value="Linkage group LG1"/>
</dbReference>
<reference evidence="3" key="1">
    <citation type="submission" date="2025-08" db="UniProtKB">
        <authorList>
            <consortium name="RefSeq"/>
        </authorList>
    </citation>
    <scope>IDENTIFICATION</scope>
</reference>
<dbReference type="AlphaFoldDB" id="A0A6P7SMF5"/>